<evidence type="ECO:0000313" key="2">
    <source>
        <dbReference type="WBParaSite" id="TTAC_0001117001-mRNA-1"/>
    </source>
</evidence>
<dbReference type="InterPro" id="IPR037516">
    <property type="entry name" value="Tripartite_DENN"/>
</dbReference>
<evidence type="ECO:0000259" key="1">
    <source>
        <dbReference type="PROSITE" id="PS50211"/>
    </source>
</evidence>
<dbReference type="PROSITE" id="PS50211">
    <property type="entry name" value="DENN"/>
    <property type="match status" value="1"/>
</dbReference>
<accession>A0A0R3XC93</accession>
<proteinExistence type="predicted"/>
<dbReference type="InterPro" id="IPR005112">
    <property type="entry name" value="dDENN_dom"/>
</dbReference>
<dbReference type="InterPro" id="IPR039980">
    <property type="entry name" value="MADD"/>
</dbReference>
<dbReference type="SMART" id="SM00801">
    <property type="entry name" value="dDENN"/>
    <property type="match status" value="1"/>
</dbReference>
<dbReference type="AlphaFoldDB" id="A0A0R3XC93"/>
<dbReference type="GO" id="GO:0005829">
    <property type="term" value="C:cytosol"/>
    <property type="evidence" value="ECO:0007669"/>
    <property type="project" value="TreeGrafter"/>
</dbReference>
<protein>
    <submittedName>
        <fullName evidence="2">UDENN domain-containing protein</fullName>
    </submittedName>
</protein>
<name>A0A0R3XC93_HYDTA</name>
<dbReference type="WBParaSite" id="TTAC_0001117001-mRNA-1">
    <property type="protein sequence ID" value="TTAC_0001117001-mRNA-1"/>
    <property type="gene ID" value="TTAC_0001117001"/>
</dbReference>
<dbReference type="GO" id="GO:0005085">
    <property type="term" value="F:guanyl-nucleotide exchange factor activity"/>
    <property type="evidence" value="ECO:0007669"/>
    <property type="project" value="TreeGrafter"/>
</dbReference>
<dbReference type="STRING" id="6205.A0A0R3XC93"/>
<dbReference type="PANTHER" id="PTHR13008">
    <property type="entry name" value="MAP-KINASE ACTIVATING DEATH DOMAIN PROTEIN MADD /DENN/AEX-3 C.ELEGANS"/>
    <property type="match status" value="1"/>
</dbReference>
<dbReference type="GO" id="GO:0042981">
    <property type="term" value="P:regulation of apoptotic process"/>
    <property type="evidence" value="ECO:0007669"/>
    <property type="project" value="TreeGrafter"/>
</dbReference>
<dbReference type="GO" id="GO:0032483">
    <property type="term" value="P:regulation of Rab protein signal transduction"/>
    <property type="evidence" value="ECO:0007669"/>
    <property type="project" value="TreeGrafter"/>
</dbReference>
<reference evidence="2" key="1">
    <citation type="submission" date="2017-02" db="UniProtKB">
        <authorList>
            <consortium name="WormBaseParasite"/>
        </authorList>
    </citation>
    <scope>IDENTIFICATION</scope>
</reference>
<dbReference type="PANTHER" id="PTHR13008:SF7">
    <property type="entry name" value="MAP KINASE-ACTIVATING DEATH DOMAIN PROTEIN"/>
    <property type="match status" value="1"/>
</dbReference>
<organism evidence="2">
    <name type="scientific">Hydatigena taeniaeformis</name>
    <name type="common">Feline tapeworm</name>
    <name type="synonym">Taenia taeniaeformis</name>
    <dbReference type="NCBI Taxonomy" id="6205"/>
    <lineage>
        <taxon>Eukaryota</taxon>
        <taxon>Metazoa</taxon>
        <taxon>Spiralia</taxon>
        <taxon>Lophotrochozoa</taxon>
        <taxon>Platyhelminthes</taxon>
        <taxon>Cestoda</taxon>
        <taxon>Eucestoda</taxon>
        <taxon>Cyclophyllidea</taxon>
        <taxon>Taeniidae</taxon>
        <taxon>Hydatigera</taxon>
    </lineage>
</organism>
<feature type="domain" description="UDENN" evidence="1">
    <location>
        <begin position="1"/>
        <end position="88"/>
    </location>
</feature>
<sequence length="178" mass="20512">LEDLNLDEDLLDLAIRIAMVIFFKSPNVLGGFTEHTRTVRIYPRPVVAFQYERFMKSRPEPSPFTVVLAKTQAVEYFAEWTLMPDNLVYRRVDEESLCLGEIGDKEKWFSDTLHPVPFHLWTERFDQGLLRPVVDLLFPSVQQNTNNLPEWTTNNQMLSSTSGRCKIVTTSESDTPTG</sequence>